<evidence type="ECO:0000256" key="1">
    <source>
        <dbReference type="ARBA" id="ARBA00004496"/>
    </source>
</evidence>
<evidence type="ECO:0000256" key="2">
    <source>
        <dbReference type="ARBA" id="ARBA00022490"/>
    </source>
</evidence>
<evidence type="ECO:0000259" key="8">
    <source>
        <dbReference type="PROSITE" id="PS50089"/>
    </source>
</evidence>
<evidence type="ECO:0000313" key="11">
    <source>
        <dbReference type="EMBL" id="KAG6409091.1"/>
    </source>
</evidence>
<feature type="zinc finger region" description="RING-Gid-type" evidence="7">
    <location>
        <begin position="329"/>
        <end position="372"/>
    </location>
</feature>
<dbReference type="Proteomes" id="UP000298416">
    <property type="component" value="Unassembled WGS sequence"/>
</dbReference>
<comment type="caution">
    <text evidence="11">The sequence shown here is derived from an EMBL/GenBank/DDBJ whole genome shotgun (WGS) entry which is preliminary data.</text>
</comment>
<feature type="domain" description="RING-Gid-type" evidence="10">
    <location>
        <begin position="329"/>
        <end position="372"/>
    </location>
</feature>
<keyword evidence="12" id="KW-1185">Reference proteome</keyword>
<evidence type="ECO:0000256" key="3">
    <source>
        <dbReference type="ARBA" id="ARBA00022723"/>
    </source>
</evidence>
<evidence type="ECO:0000259" key="9">
    <source>
        <dbReference type="PROSITE" id="PS50897"/>
    </source>
</evidence>
<dbReference type="SUPFAM" id="SSF57850">
    <property type="entry name" value="RING/U-box"/>
    <property type="match status" value="1"/>
</dbReference>
<dbReference type="Gene3D" id="3.30.40.10">
    <property type="entry name" value="Zinc/RING finger domain, C3HC4 (zinc finger)"/>
    <property type="match status" value="1"/>
</dbReference>
<sequence length="386" mass="43441">MELIAVQDSFERVAKRRKLSSSKSQEIIIQVVYEIEQALSRIQSSSDSIVADVDQKTVLAELKAKLHVVGSQTHLEGPLQELHTELTRYQKVLEKVLHPDISMACVDADFDSHMINQIIIRHFYSEALFDIVDCLVKEAGEDEAISLRLQYQEIHEILEALKSRDLGPASKWISVNQERLRESGSDLELKLHKLQFVDLLQGKGRSAALKYARTYLAPLASRHMNAIQRLLCSVLWEERLDRSPYADLADPSNWLSFAEDVTRAFCSFAGRSIRDPLTVALAAGMEGLPTLLKLANVMAANKQEWEAMNQLPVPLELGREFNFHPIFVCPVSRDQCSAENPPMLLPCGHVLCQQSIDKMSKAGTRNFKCPNCPHGTSLSQCKQLCF</sequence>
<keyword evidence="3" id="KW-0479">Metal-binding</keyword>
<dbReference type="AlphaFoldDB" id="A0A8X8ZLI3"/>
<reference evidence="11" key="2">
    <citation type="submission" date="2020-08" db="EMBL/GenBank/DDBJ databases">
        <title>Plant Genome Project.</title>
        <authorList>
            <person name="Zhang R.-G."/>
        </authorList>
    </citation>
    <scope>NUCLEOTIDE SEQUENCE</scope>
    <source>
        <strain evidence="11">Huo1</strain>
        <tissue evidence="11">Leaf</tissue>
    </source>
</reference>
<dbReference type="PANTHER" id="PTHR12170:SF3">
    <property type="entry name" value="GH10162P"/>
    <property type="match status" value="1"/>
</dbReference>
<dbReference type="GO" id="GO:0034657">
    <property type="term" value="C:GID complex"/>
    <property type="evidence" value="ECO:0007669"/>
    <property type="project" value="TreeGrafter"/>
</dbReference>
<dbReference type="OrthoDB" id="1933281at2759"/>
<dbReference type="SMART" id="SM00668">
    <property type="entry name" value="CTLH"/>
    <property type="match status" value="1"/>
</dbReference>
<dbReference type="InterPro" id="IPR001841">
    <property type="entry name" value="Znf_RING"/>
</dbReference>
<dbReference type="CDD" id="cd16652">
    <property type="entry name" value="dRING_Rmd5p-like"/>
    <property type="match status" value="1"/>
</dbReference>
<accession>A0A8X8ZLI3</accession>
<dbReference type="InterPro" id="IPR027370">
    <property type="entry name" value="Znf-RING_euk"/>
</dbReference>
<dbReference type="PANTHER" id="PTHR12170">
    <property type="entry name" value="MACROPHAGE ERYTHROBLAST ATTACHER-RELATED"/>
    <property type="match status" value="1"/>
</dbReference>
<dbReference type="Pfam" id="PF13445">
    <property type="entry name" value="zf-RING_UBOX"/>
    <property type="match status" value="1"/>
</dbReference>
<dbReference type="SMART" id="SM00757">
    <property type="entry name" value="CRA"/>
    <property type="match status" value="1"/>
</dbReference>
<dbReference type="InterPro" id="IPR024964">
    <property type="entry name" value="CTLH/CRA"/>
</dbReference>
<protein>
    <submittedName>
        <fullName evidence="11">Uncharacterized protein</fullName>
    </submittedName>
</protein>
<evidence type="ECO:0000256" key="7">
    <source>
        <dbReference type="PROSITE-ProRule" id="PRU01215"/>
    </source>
</evidence>
<name>A0A8X8ZLI3_SALSN</name>
<evidence type="ECO:0000256" key="5">
    <source>
        <dbReference type="ARBA" id="ARBA00022833"/>
    </source>
</evidence>
<dbReference type="PROSITE" id="PS50897">
    <property type="entry name" value="CTLH"/>
    <property type="match status" value="1"/>
</dbReference>
<dbReference type="InterPro" id="IPR013083">
    <property type="entry name" value="Znf_RING/FYVE/PHD"/>
</dbReference>
<feature type="domain" description="RING-type" evidence="8">
    <location>
        <begin position="329"/>
        <end position="372"/>
    </location>
</feature>
<keyword evidence="4 6" id="KW-0863">Zinc-finger</keyword>
<dbReference type="GO" id="GO:0005737">
    <property type="term" value="C:cytoplasm"/>
    <property type="evidence" value="ECO:0007669"/>
    <property type="project" value="UniProtKB-SubCell"/>
</dbReference>
<dbReference type="EMBL" id="PNBA02000011">
    <property type="protein sequence ID" value="KAG6409091.1"/>
    <property type="molecule type" value="Genomic_DNA"/>
</dbReference>
<evidence type="ECO:0000259" key="10">
    <source>
        <dbReference type="PROSITE" id="PS51867"/>
    </source>
</evidence>
<evidence type="ECO:0000256" key="6">
    <source>
        <dbReference type="PROSITE-ProRule" id="PRU00175"/>
    </source>
</evidence>
<keyword evidence="2" id="KW-0963">Cytoplasm</keyword>
<dbReference type="GO" id="GO:0005634">
    <property type="term" value="C:nucleus"/>
    <property type="evidence" value="ECO:0007669"/>
    <property type="project" value="TreeGrafter"/>
</dbReference>
<dbReference type="InterPro" id="IPR045098">
    <property type="entry name" value="Fyv10_fam"/>
</dbReference>
<gene>
    <name evidence="11" type="ORF">SASPL_132123</name>
</gene>
<dbReference type="GO" id="GO:0008270">
    <property type="term" value="F:zinc ion binding"/>
    <property type="evidence" value="ECO:0007669"/>
    <property type="project" value="UniProtKB-KW"/>
</dbReference>
<organism evidence="11">
    <name type="scientific">Salvia splendens</name>
    <name type="common">Scarlet sage</name>
    <dbReference type="NCBI Taxonomy" id="180675"/>
    <lineage>
        <taxon>Eukaryota</taxon>
        <taxon>Viridiplantae</taxon>
        <taxon>Streptophyta</taxon>
        <taxon>Embryophyta</taxon>
        <taxon>Tracheophyta</taxon>
        <taxon>Spermatophyta</taxon>
        <taxon>Magnoliopsida</taxon>
        <taxon>eudicotyledons</taxon>
        <taxon>Gunneridae</taxon>
        <taxon>Pentapetalae</taxon>
        <taxon>asterids</taxon>
        <taxon>lamiids</taxon>
        <taxon>Lamiales</taxon>
        <taxon>Lamiaceae</taxon>
        <taxon>Nepetoideae</taxon>
        <taxon>Mentheae</taxon>
        <taxon>Salviinae</taxon>
        <taxon>Salvia</taxon>
        <taxon>Salvia subgen. Calosphace</taxon>
        <taxon>core Calosphace</taxon>
    </lineage>
</organism>
<dbReference type="InterPro" id="IPR037683">
    <property type="entry name" value="Rmd5_dRing"/>
</dbReference>
<dbReference type="PROSITE" id="PS51867">
    <property type="entry name" value="ZF_RING_GID"/>
    <property type="match status" value="1"/>
</dbReference>
<dbReference type="GO" id="GO:0061630">
    <property type="term" value="F:ubiquitin protein ligase activity"/>
    <property type="evidence" value="ECO:0007669"/>
    <property type="project" value="InterPro"/>
</dbReference>
<dbReference type="PROSITE" id="PS50896">
    <property type="entry name" value="LISH"/>
    <property type="match status" value="1"/>
</dbReference>
<reference evidence="11" key="1">
    <citation type="submission" date="2018-01" db="EMBL/GenBank/DDBJ databases">
        <authorList>
            <person name="Mao J.F."/>
        </authorList>
    </citation>
    <scope>NUCLEOTIDE SEQUENCE</scope>
    <source>
        <strain evidence="11">Huo1</strain>
        <tissue evidence="11">Leaf</tissue>
    </source>
</reference>
<dbReference type="Pfam" id="PF10607">
    <property type="entry name" value="CTLH"/>
    <property type="match status" value="1"/>
</dbReference>
<evidence type="ECO:0000256" key="4">
    <source>
        <dbReference type="ARBA" id="ARBA00022771"/>
    </source>
</evidence>
<dbReference type="PROSITE" id="PS50089">
    <property type="entry name" value="ZF_RING_2"/>
    <property type="match status" value="1"/>
</dbReference>
<dbReference type="SMART" id="SM00184">
    <property type="entry name" value="RING"/>
    <property type="match status" value="1"/>
</dbReference>
<proteinExistence type="predicted"/>
<dbReference type="FunFam" id="3.30.40.10:FF:000143">
    <property type="entry name" value="Regulator of gluconeogenesis Rmd5"/>
    <property type="match status" value="1"/>
</dbReference>
<feature type="domain" description="CTLH" evidence="9">
    <location>
        <begin position="150"/>
        <end position="207"/>
    </location>
</feature>
<dbReference type="InterPro" id="IPR006594">
    <property type="entry name" value="LisH"/>
</dbReference>
<keyword evidence="5" id="KW-0862">Zinc</keyword>
<dbReference type="GO" id="GO:0043161">
    <property type="term" value="P:proteasome-mediated ubiquitin-dependent protein catabolic process"/>
    <property type="evidence" value="ECO:0007669"/>
    <property type="project" value="InterPro"/>
</dbReference>
<dbReference type="InterPro" id="IPR013144">
    <property type="entry name" value="CRA_dom"/>
</dbReference>
<dbReference type="InterPro" id="IPR006595">
    <property type="entry name" value="CTLH_C"/>
</dbReference>
<evidence type="ECO:0000313" key="12">
    <source>
        <dbReference type="Proteomes" id="UP000298416"/>
    </source>
</evidence>
<comment type="subcellular location">
    <subcellularLocation>
        <location evidence="1">Cytoplasm</location>
    </subcellularLocation>
</comment>
<dbReference type="InterPro" id="IPR044063">
    <property type="entry name" value="ZF_RING_GID"/>
</dbReference>